<proteinExistence type="predicted"/>
<keyword evidence="2" id="KW-0732">Signal</keyword>
<gene>
    <name evidence="3" type="ORF">EDD28_1056</name>
</gene>
<evidence type="ECO:0000256" key="1">
    <source>
        <dbReference type="SAM" id="MobiDB-lite"/>
    </source>
</evidence>
<evidence type="ECO:0000256" key="2">
    <source>
        <dbReference type="SAM" id="SignalP"/>
    </source>
</evidence>
<evidence type="ECO:0000313" key="4">
    <source>
        <dbReference type="Proteomes" id="UP000275356"/>
    </source>
</evidence>
<protein>
    <recommendedName>
        <fullName evidence="5">Pyrroloquinoline-quinone binding quinoprotein</fullName>
    </recommendedName>
</protein>
<sequence>MSRSTRPLAAAALGVLAIALASCAAPSTGSDDGSTAGTTEEHEEHDDHDHDGEDHEDHADGHDDAEATEASSRTPRLALTYDGGILVVDATTLETVADLQLDGFNRLAALGDGRHVAVSTTGGWAVLDAGTWSVPHGDHSHYYTAAPALTDVLLEATTPGHAVHHDGLNAFFDDGTGDVTVVETSEWTDMVEHGHLHPIREYTTEHAHHGVAVATANGDLFVTRGDDSGRTGAMLLDADDAEIAVDDQCPGVHGESAATDADGEEFILAGCENGALVLRDGTFTKLAAPDAFGRIGNAFSVEGNDIVLGDYKTNEQGGIGLTQISLIDLGTDTITPVDPFGGSDAEYTWRGLARGDDGEILVLGTDGVLRVLDTAGAQVREIPVIDAWEVPEEWQTAHPALTVLDGMAYVTEPATGELHAVDFSGGTVWKSGDLGRPTTEIAGVTG</sequence>
<comment type="caution">
    <text evidence="3">The sequence shown here is derived from an EMBL/GenBank/DDBJ whole genome shotgun (WGS) entry which is preliminary data.</text>
</comment>
<feature type="compositionally biased region" description="Basic and acidic residues" evidence="1">
    <location>
        <begin position="39"/>
        <end position="65"/>
    </location>
</feature>
<dbReference type="PROSITE" id="PS51257">
    <property type="entry name" value="PROKAR_LIPOPROTEIN"/>
    <property type="match status" value="1"/>
</dbReference>
<feature type="compositionally biased region" description="Low complexity" evidence="1">
    <location>
        <begin position="26"/>
        <end position="38"/>
    </location>
</feature>
<name>A0A3N2D9K8_9MICO</name>
<accession>A0A3N2D9K8</accession>
<feature type="signal peptide" evidence="2">
    <location>
        <begin position="1"/>
        <end position="24"/>
    </location>
</feature>
<evidence type="ECO:0000313" key="3">
    <source>
        <dbReference type="EMBL" id="ROR96471.1"/>
    </source>
</evidence>
<dbReference type="AlphaFoldDB" id="A0A3N2D9K8"/>
<dbReference type="OrthoDB" id="3250815at2"/>
<dbReference type="EMBL" id="RKHQ01000001">
    <property type="protein sequence ID" value="ROR96471.1"/>
    <property type="molecule type" value="Genomic_DNA"/>
</dbReference>
<keyword evidence="4" id="KW-1185">Reference proteome</keyword>
<dbReference type="Proteomes" id="UP000275356">
    <property type="component" value="Unassembled WGS sequence"/>
</dbReference>
<feature type="region of interest" description="Disordered" evidence="1">
    <location>
        <begin position="26"/>
        <end position="74"/>
    </location>
</feature>
<dbReference type="RefSeq" id="WP_123738646.1">
    <property type="nucleotide sequence ID" value="NZ_CALFQU010000049.1"/>
</dbReference>
<dbReference type="InterPro" id="IPR011044">
    <property type="entry name" value="Quino_amine_DH_bsu"/>
</dbReference>
<feature type="chain" id="PRO_5018031591" description="Pyrroloquinoline-quinone binding quinoprotein" evidence="2">
    <location>
        <begin position="25"/>
        <end position="446"/>
    </location>
</feature>
<organism evidence="3 4">
    <name type="scientific">Salana multivorans</name>
    <dbReference type="NCBI Taxonomy" id="120377"/>
    <lineage>
        <taxon>Bacteria</taxon>
        <taxon>Bacillati</taxon>
        <taxon>Actinomycetota</taxon>
        <taxon>Actinomycetes</taxon>
        <taxon>Micrococcales</taxon>
        <taxon>Beutenbergiaceae</taxon>
        <taxon>Salana</taxon>
    </lineage>
</organism>
<reference evidence="3 4" key="1">
    <citation type="submission" date="2018-11" db="EMBL/GenBank/DDBJ databases">
        <title>Sequencing the genomes of 1000 actinobacteria strains.</title>
        <authorList>
            <person name="Klenk H.-P."/>
        </authorList>
    </citation>
    <scope>NUCLEOTIDE SEQUENCE [LARGE SCALE GENOMIC DNA]</scope>
    <source>
        <strain evidence="3 4">DSM 13521</strain>
    </source>
</reference>
<evidence type="ECO:0008006" key="5">
    <source>
        <dbReference type="Google" id="ProtNLM"/>
    </source>
</evidence>
<dbReference type="SUPFAM" id="SSF50969">
    <property type="entry name" value="YVTN repeat-like/Quinoprotein amine dehydrogenase"/>
    <property type="match status" value="1"/>
</dbReference>